<feature type="domain" description="AVO1/Sin1 ubiquitin-like" evidence="5">
    <location>
        <begin position="438"/>
        <end position="512"/>
    </location>
</feature>
<protein>
    <submittedName>
        <fullName evidence="6">13126_t:CDS:1</fullName>
    </submittedName>
</protein>
<dbReference type="GO" id="GO:0005886">
    <property type="term" value="C:plasma membrane"/>
    <property type="evidence" value="ECO:0007669"/>
    <property type="project" value="TreeGrafter"/>
</dbReference>
<dbReference type="Pfam" id="PF23164">
    <property type="entry name" value="UBL_AVO1"/>
    <property type="match status" value="1"/>
</dbReference>
<dbReference type="InterPro" id="IPR011993">
    <property type="entry name" value="PH-like_dom_sf"/>
</dbReference>
<reference evidence="6" key="1">
    <citation type="submission" date="2021-06" db="EMBL/GenBank/DDBJ databases">
        <authorList>
            <person name="Kallberg Y."/>
            <person name="Tangrot J."/>
            <person name="Rosling A."/>
        </authorList>
    </citation>
    <scope>NUCLEOTIDE SEQUENCE</scope>
    <source>
        <strain evidence="6">CL551</strain>
    </source>
</reference>
<dbReference type="OrthoDB" id="241990at2759"/>
<keyword evidence="7" id="KW-1185">Reference proteome</keyword>
<feature type="non-terminal residue" evidence="6">
    <location>
        <position position="1"/>
    </location>
</feature>
<dbReference type="Pfam" id="PF16978">
    <property type="entry name" value="CRIM"/>
    <property type="match status" value="1"/>
</dbReference>
<proteinExistence type="inferred from homology"/>
<dbReference type="Pfam" id="PF16979">
    <property type="entry name" value="SIN1_PH"/>
    <property type="match status" value="1"/>
</dbReference>
<evidence type="ECO:0000259" key="3">
    <source>
        <dbReference type="Pfam" id="PF16978"/>
    </source>
</evidence>
<feature type="compositionally biased region" description="Acidic residues" evidence="2">
    <location>
        <begin position="102"/>
        <end position="113"/>
    </location>
</feature>
<dbReference type="AlphaFoldDB" id="A0A9N9GTU8"/>
<accession>A0A9N9GTU8</accession>
<feature type="domain" description="CRIM" evidence="3">
    <location>
        <begin position="245"/>
        <end position="380"/>
    </location>
</feature>
<dbReference type="GO" id="GO:0005737">
    <property type="term" value="C:cytoplasm"/>
    <property type="evidence" value="ECO:0007669"/>
    <property type="project" value="TreeGrafter"/>
</dbReference>
<dbReference type="Proteomes" id="UP000789342">
    <property type="component" value="Unassembled WGS sequence"/>
</dbReference>
<feature type="compositionally biased region" description="Basic and acidic residues" evidence="2">
    <location>
        <begin position="190"/>
        <end position="201"/>
    </location>
</feature>
<comment type="caution">
    <text evidence="6">The sequence shown here is derived from an EMBL/GenBank/DDBJ whole genome shotgun (WGS) entry which is preliminary data.</text>
</comment>
<feature type="region of interest" description="Disordered" evidence="2">
    <location>
        <begin position="137"/>
        <end position="236"/>
    </location>
</feature>
<organism evidence="6 7">
    <name type="scientific">Acaulospora morrowiae</name>
    <dbReference type="NCBI Taxonomy" id="94023"/>
    <lineage>
        <taxon>Eukaryota</taxon>
        <taxon>Fungi</taxon>
        <taxon>Fungi incertae sedis</taxon>
        <taxon>Mucoromycota</taxon>
        <taxon>Glomeromycotina</taxon>
        <taxon>Glomeromycetes</taxon>
        <taxon>Diversisporales</taxon>
        <taxon>Acaulosporaceae</taxon>
        <taxon>Acaulospora</taxon>
    </lineage>
</organism>
<feature type="domain" description="SIN1-type PH" evidence="4">
    <location>
        <begin position="556"/>
        <end position="654"/>
    </location>
</feature>
<dbReference type="EMBL" id="CAJVPV010008733">
    <property type="protein sequence ID" value="CAG8634092.1"/>
    <property type="molecule type" value="Genomic_DNA"/>
</dbReference>
<evidence type="ECO:0000313" key="6">
    <source>
        <dbReference type="EMBL" id="CAG8634092.1"/>
    </source>
</evidence>
<dbReference type="PANTHER" id="PTHR13335:SF1">
    <property type="entry name" value="TARGET OF RAPAMYCIN COMPLEX 2 SUBUNIT MAPKAP1"/>
    <property type="match status" value="1"/>
</dbReference>
<evidence type="ECO:0000256" key="2">
    <source>
        <dbReference type="SAM" id="MobiDB-lite"/>
    </source>
</evidence>
<evidence type="ECO:0000259" key="4">
    <source>
        <dbReference type="Pfam" id="PF16979"/>
    </source>
</evidence>
<feature type="compositionally biased region" description="Polar residues" evidence="2">
    <location>
        <begin position="167"/>
        <end position="189"/>
    </location>
</feature>
<dbReference type="InterPro" id="IPR031567">
    <property type="entry name" value="CRIM_dom"/>
</dbReference>
<dbReference type="InterPro" id="IPR056385">
    <property type="entry name" value="UBL_AVO1/Sin1"/>
</dbReference>
<feature type="region of interest" description="Disordered" evidence="2">
    <location>
        <begin position="74"/>
        <end position="122"/>
    </location>
</feature>
<sequence>YLRRVGDRTGERVISFNPTVLSNDYIKTAATSYPEMLICHSPNISMSGNDYFSSKSIASSAACSPLSGGGRAKTLLNSNRSRDANSAQAIRGDLSINNTENGDSDNDIELDDDNSGKRTKPFFTKLNLPKQDVALPPVFVTSPSKPPNNHRDLVTHSYSPGGALKTSPDSILGLSSTEQTPQLSPTTSAESDRVLAERRGSEASLLTDGAELPSSPPPRPPLSSEEESKLTPEPLKIIPKRKPLSTLTALIAEKKNKLDNPFAEDYSFFAGKGDLNPLTRKIYLPFSKEPSRPMIVVVKRDASVEEIIGYVLYQYWDEKREPILDPKLCDVVQWNMRIVEDDGEIDEDFPALERRQKISKFSFDQFALCQATPAQVKQNEAVSTKARPQVKESLVVPPSVNTDGTIINSSSNIINLSDGPSMSGTSSTIDISNQIFLRIRLTLTPHEEVSHTTTINVSSEMPFQEVLETICRKRKLDSSKYTFKIADTEKYINLGKTVESVGNANELALVEKPPNAILTDTPPSPTSVRERSIIRRRTLNDPPQPQYVSLNEYMSVYKKYIVNRKTPMFVGRHERVLAIDGDYIHIMPSETRTMFESMKTISYHIDTVKSCKVDKKAPTNFKLTIYRNSGTKTYDFEAESKTLANEISQKVRFLQNLIRGESSKTRSHLKQ</sequence>
<gene>
    <name evidence="6" type="ORF">AMORRO_LOCUS9221</name>
</gene>
<dbReference type="Gene3D" id="3.10.20.90">
    <property type="entry name" value="Phosphatidylinositol 3-kinase Catalytic Subunit, Chain A, domain 1"/>
    <property type="match status" value="1"/>
</dbReference>
<comment type="similarity">
    <text evidence="1">Belongs to the SIN1 family.</text>
</comment>
<evidence type="ECO:0000256" key="1">
    <source>
        <dbReference type="ARBA" id="ARBA00009407"/>
    </source>
</evidence>
<dbReference type="InterPro" id="IPR031313">
    <property type="entry name" value="Sin1_PH_dom"/>
</dbReference>
<dbReference type="PANTHER" id="PTHR13335">
    <property type="entry name" value="TARGET OF RAPAMYCIN COMPLEX 2 SUBUNIT MAPKAP1"/>
    <property type="match status" value="1"/>
</dbReference>
<dbReference type="InterPro" id="IPR008828">
    <property type="entry name" value="Sin1/Avo1"/>
</dbReference>
<dbReference type="GO" id="GO:0005546">
    <property type="term" value="F:phosphatidylinositol-4,5-bisphosphate binding"/>
    <property type="evidence" value="ECO:0007669"/>
    <property type="project" value="TreeGrafter"/>
</dbReference>
<dbReference type="Gene3D" id="2.30.29.30">
    <property type="entry name" value="Pleckstrin-homology domain (PH domain)/Phosphotyrosine-binding domain (PTB)"/>
    <property type="match status" value="1"/>
</dbReference>
<feature type="compositionally biased region" description="Polar residues" evidence="2">
    <location>
        <begin position="75"/>
        <end position="88"/>
    </location>
</feature>
<evidence type="ECO:0000259" key="5">
    <source>
        <dbReference type="Pfam" id="PF23164"/>
    </source>
</evidence>
<name>A0A9N9GTU8_9GLOM</name>
<dbReference type="GO" id="GO:0038203">
    <property type="term" value="P:TORC2 signaling"/>
    <property type="evidence" value="ECO:0007669"/>
    <property type="project" value="TreeGrafter"/>
</dbReference>
<evidence type="ECO:0000313" key="7">
    <source>
        <dbReference type="Proteomes" id="UP000789342"/>
    </source>
</evidence>
<dbReference type="GO" id="GO:0031932">
    <property type="term" value="C:TORC2 complex"/>
    <property type="evidence" value="ECO:0007669"/>
    <property type="project" value="InterPro"/>
</dbReference>